<dbReference type="Proteomes" id="UP000190080">
    <property type="component" value="Unassembled WGS sequence"/>
</dbReference>
<reference evidence="1 2" key="1">
    <citation type="submission" date="2017-03" db="EMBL/GenBank/DDBJ databases">
        <title>Genome sequence of Clostridium oryzae DSM 28571.</title>
        <authorList>
            <person name="Poehlein A."/>
            <person name="Daniel R."/>
        </authorList>
    </citation>
    <scope>NUCLEOTIDE SEQUENCE [LARGE SCALE GENOMIC DNA]</scope>
    <source>
        <strain evidence="1 2">DSM 28571</strain>
    </source>
</reference>
<dbReference type="Gene3D" id="3.40.50.1110">
    <property type="entry name" value="SGNH hydrolase"/>
    <property type="match status" value="1"/>
</dbReference>
<dbReference type="Pfam" id="PF04914">
    <property type="entry name" value="DltD"/>
    <property type="match status" value="1"/>
</dbReference>
<name>A0A1V4I5F7_9CLOT</name>
<gene>
    <name evidence="1" type="ORF">CLORY_44670</name>
</gene>
<sequence length="163" mass="19515">MKDFHNIVSTEEYNSFKEVNDKVFITEYNHVYVDSFKDTEWDNKNKTEELAKFIALEESNKNYPKTVLENEKVLSNYLDLLKRNNIKPILVVCPVSKMYSKYFSKELMQRFYNSINKLKKIYSFHVYDFFTSNLFCDNDFYDFTHLNEVGSEKLTNILNDIIS</sequence>
<dbReference type="EMBL" id="MZGV01000118">
    <property type="protein sequence ID" value="OPJ55124.1"/>
    <property type="molecule type" value="Genomic_DNA"/>
</dbReference>
<proteinExistence type="predicted"/>
<organism evidence="1 2">
    <name type="scientific">Clostridium oryzae</name>
    <dbReference type="NCBI Taxonomy" id="1450648"/>
    <lineage>
        <taxon>Bacteria</taxon>
        <taxon>Bacillati</taxon>
        <taxon>Bacillota</taxon>
        <taxon>Clostridia</taxon>
        <taxon>Eubacteriales</taxon>
        <taxon>Clostridiaceae</taxon>
        <taxon>Clostridium</taxon>
    </lineage>
</organism>
<dbReference type="SUPFAM" id="SSF52266">
    <property type="entry name" value="SGNH hydrolase"/>
    <property type="match status" value="1"/>
</dbReference>
<evidence type="ECO:0000313" key="1">
    <source>
        <dbReference type="EMBL" id="OPJ55124.1"/>
    </source>
</evidence>
<dbReference type="InterPro" id="IPR006998">
    <property type="entry name" value="DltD"/>
</dbReference>
<comment type="caution">
    <text evidence="1">The sequence shown here is derived from an EMBL/GenBank/DDBJ whole genome shotgun (WGS) entry which is preliminary data.</text>
</comment>
<accession>A0A1V4I5F7</accession>
<dbReference type="InterPro" id="IPR036514">
    <property type="entry name" value="SGNH_hydro_sf"/>
</dbReference>
<dbReference type="AlphaFoldDB" id="A0A1V4I5F7"/>
<protein>
    <recommendedName>
        <fullName evidence="3">SGNH domain-containing protein</fullName>
    </recommendedName>
</protein>
<keyword evidence="2" id="KW-1185">Reference proteome</keyword>
<evidence type="ECO:0000313" key="2">
    <source>
        <dbReference type="Proteomes" id="UP000190080"/>
    </source>
</evidence>
<evidence type="ECO:0008006" key="3">
    <source>
        <dbReference type="Google" id="ProtNLM"/>
    </source>
</evidence>
<dbReference type="STRING" id="1450648.CLORY_44670"/>